<evidence type="ECO:0000256" key="1">
    <source>
        <dbReference type="SAM" id="MobiDB-lite"/>
    </source>
</evidence>
<accession>A0A919MHX9</accession>
<protein>
    <submittedName>
        <fullName evidence="2">Uncharacterized protein</fullName>
    </submittedName>
</protein>
<dbReference type="RefSeq" id="WP_203822634.1">
    <property type="nucleotide sequence ID" value="NZ_BAAABP010000005.1"/>
</dbReference>
<sequence>MADVVMADFPEYPPRPAVDRPLHAVAAEPVLDTHAVQAAAEGVVLDDANSAEFLGRRFRLAEKIGLMPMLAFANASKKGLDSDDMEGLAAMYALIRDVVDQTRPPKLDPDTGRQVVDPATGEPVWDGLSQWQQFEQHAIDQQADGEDLMGFVGDAMAVVAARPRKRREISSDGSPRTSQRSRGASSSPESAPDGWVNVADLGH</sequence>
<evidence type="ECO:0000313" key="2">
    <source>
        <dbReference type="EMBL" id="GIE16293.1"/>
    </source>
</evidence>
<gene>
    <name evidence="2" type="ORF">Afe05nite_81330</name>
</gene>
<comment type="caution">
    <text evidence="2">The sequence shown here is derived from an EMBL/GenBank/DDBJ whole genome shotgun (WGS) entry which is preliminary data.</text>
</comment>
<evidence type="ECO:0000313" key="3">
    <source>
        <dbReference type="Proteomes" id="UP000598174"/>
    </source>
</evidence>
<dbReference type="Proteomes" id="UP000598174">
    <property type="component" value="Unassembled WGS sequence"/>
</dbReference>
<dbReference type="EMBL" id="BOMM01000081">
    <property type="protein sequence ID" value="GIE16293.1"/>
    <property type="molecule type" value="Genomic_DNA"/>
</dbReference>
<dbReference type="AlphaFoldDB" id="A0A919MHX9"/>
<keyword evidence="3" id="KW-1185">Reference proteome</keyword>
<proteinExistence type="predicted"/>
<organism evidence="2 3">
    <name type="scientific">Paractinoplanes ferrugineus</name>
    <dbReference type="NCBI Taxonomy" id="113564"/>
    <lineage>
        <taxon>Bacteria</taxon>
        <taxon>Bacillati</taxon>
        <taxon>Actinomycetota</taxon>
        <taxon>Actinomycetes</taxon>
        <taxon>Micromonosporales</taxon>
        <taxon>Micromonosporaceae</taxon>
        <taxon>Paractinoplanes</taxon>
    </lineage>
</organism>
<reference evidence="2" key="1">
    <citation type="submission" date="2021-01" db="EMBL/GenBank/DDBJ databases">
        <title>Whole genome shotgun sequence of Actinoplanes ferrugineus NBRC 15555.</title>
        <authorList>
            <person name="Komaki H."/>
            <person name="Tamura T."/>
        </authorList>
    </citation>
    <scope>NUCLEOTIDE SEQUENCE</scope>
    <source>
        <strain evidence="2">NBRC 15555</strain>
    </source>
</reference>
<feature type="compositionally biased region" description="Polar residues" evidence="1">
    <location>
        <begin position="171"/>
        <end position="189"/>
    </location>
</feature>
<feature type="region of interest" description="Disordered" evidence="1">
    <location>
        <begin position="162"/>
        <end position="203"/>
    </location>
</feature>
<name>A0A919MHX9_9ACTN</name>